<dbReference type="OrthoDB" id="3664945at2"/>
<keyword evidence="5 7" id="KW-0408">Iron</keyword>
<evidence type="ECO:0000256" key="1">
    <source>
        <dbReference type="ARBA" id="ARBA00010617"/>
    </source>
</evidence>
<evidence type="ECO:0000256" key="4">
    <source>
        <dbReference type="ARBA" id="ARBA00023002"/>
    </source>
</evidence>
<comment type="similarity">
    <text evidence="1 7">Belongs to the cytochrome P450 family.</text>
</comment>
<evidence type="ECO:0000256" key="3">
    <source>
        <dbReference type="ARBA" id="ARBA00022723"/>
    </source>
</evidence>
<evidence type="ECO:0000256" key="7">
    <source>
        <dbReference type="RuleBase" id="RU000461"/>
    </source>
</evidence>
<reference evidence="8 9" key="1">
    <citation type="submission" date="2017-06" db="EMBL/GenBank/DDBJ databases">
        <authorList>
            <person name="Kim H.J."/>
            <person name="Triplett B.A."/>
        </authorList>
    </citation>
    <scope>NUCLEOTIDE SEQUENCE [LARGE SCALE GENOMIC DNA]</scope>
    <source>
        <strain evidence="8 9">CGMCC 4.1858</strain>
    </source>
</reference>
<protein>
    <submittedName>
        <fullName evidence="8">Cytochrome P450</fullName>
    </submittedName>
</protein>
<keyword evidence="4 7" id="KW-0560">Oxidoreductase</keyword>
<dbReference type="InterPro" id="IPR036396">
    <property type="entry name" value="Cyt_P450_sf"/>
</dbReference>
<dbReference type="RefSeq" id="WP_089225982.1">
    <property type="nucleotide sequence ID" value="NZ_FZOF01000013.1"/>
</dbReference>
<dbReference type="GO" id="GO:0005506">
    <property type="term" value="F:iron ion binding"/>
    <property type="evidence" value="ECO:0007669"/>
    <property type="project" value="InterPro"/>
</dbReference>
<organism evidence="8 9">
    <name type="scientific">Actinacidiphila glaucinigra</name>
    <dbReference type="NCBI Taxonomy" id="235986"/>
    <lineage>
        <taxon>Bacteria</taxon>
        <taxon>Bacillati</taxon>
        <taxon>Actinomycetota</taxon>
        <taxon>Actinomycetes</taxon>
        <taxon>Kitasatosporales</taxon>
        <taxon>Streptomycetaceae</taxon>
        <taxon>Actinacidiphila</taxon>
    </lineage>
</organism>
<evidence type="ECO:0000256" key="6">
    <source>
        <dbReference type="ARBA" id="ARBA00023033"/>
    </source>
</evidence>
<keyword evidence="3 7" id="KW-0479">Metal-binding</keyword>
<accession>A0A239JH60</accession>
<dbReference type="Pfam" id="PF00067">
    <property type="entry name" value="p450"/>
    <property type="match status" value="1"/>
</dbReference>
<dbReference type="GO" id="GO:0004497">
    <property type="term" value="F:monooxygenase activity"/>
    <property type="evidence" value="ECO:0007669"/>
    <property type="project" value="UniProtKB-KW"/>
</dbReference>
<sequence>MTERMTRGFVVTDREPRCPFDPSSRLAEMGRQEMPARVPMYEPRFGDADVLVLSRYADVRAALGDARLQYGHLPLADGSPRTYMPGFLPDFHGAEHTRLRRMIAGAFTPKRVRGLRPMAERIISERLDTMEEAGPGVDLVGAYAVSVPSIVIGELLGVPSSMHREFHSISAGVVNFANSPAEYFALLGKFGEYMTNLVEEVRRHPTEGLISSLLRERPGGVSDQEVIGLSSALVVAGHETTASMIGVSALALMRQPEQLAVLLDESRSTGDAVEELLRYMSISGTFPRAASEDLTIGTARVKAGERVLVSPLTANRDPELVRDPDRLDLTREAVAHMAFGFGSHQCPGQHLARLELELALPALFRRFPGLRPAVPDEELVFHRDGPNVYSLQALPVVW</sequence>
<name>A0A239JH60_9ACTN</name>
<dbReference type="Gene3D" id="1.10.630.10">
    <property type="entry name" value="Cytochrome P450"/>
    <property type="match status" value="1"/>
</dbReference>
<dbReference type="InterPro" id="IPR001128">
    <property type="entry name" value="Cyt_P450"/>
</dbReference>
<gene>
    <name evidence="8" type="ORF">SAMN05216252_1139</name>
</gene>
<evidence type="ECO:0000256" key="5">
    <source>
        <dbReference type="ARBA" id="ARBA00023004"/>
    </source>
</evidence>
<evidence type="ECO:0000313" key="9">
    <source>
        <dbReference type="Proteomes" id="UP000198280"/>
    </source>
</evidence>
<dbReference type="AlphaFoldDB" id="A0A239JH60"/>
<proteinExistence type="inferred from homology"/>
<dbReference type="PANTHER" id="PTHR46696:SF1">
    <property type="entry name" value="CYTOCHROME P450 YJIB-RELATED"/>
    <property type="match status" value="1"/>
</dbReference>
<dbReference type="PANTHER" id="PTHR46696">
    <property type="entry name" value="P450, PUTATIVE (EUROFUNG)-RELATED"/>
    <property type="match status" value="1"/>
</dbReference>
<dbReference type="InterPro" id="IPR017972">
    <property type="entry name" value="Cyt_P450_CS"/>
</dbReference>
<evidence type="ECO:0000313" key="8">
    <source>
        <dbReference type="EMBL" id="SNT04633.1"/>
    </source>
</evidence>
<keyword evidence="6 7" id="KW-0503">Monooxygenase</keyword>
<dbReference type="PRINTS" id="PR00385">
    <property type="entry name" value="P450"/>
</dbReference>
<dbReference type="SUPFAM" id="SSF48264">
    <property type="entry name" value="Cytochrome P450"/>
    <property type="match status" value="1"/>
</dbReference>
<dbReference type="FunFam" id="1.10.630.10:FF:000018">
    <property type="entry name" value="Cytochrome P450 monooxygenase"/>
    <property type="match status" value="1"/>
</dbReference>
<dbReference type="GO" id="GO:0016705">
    <property type="term" value="F:oxidoreductase activity, acting on paired donors, with incorporation or reduction of molecular oxygen"/>
    <property type="evidence" value="ECO:0007669"/>
    <property type="project" value="InterPro"/>
</dbReference>
<dbReference type="PROSITE" id="PS00086">
    <property type="entry name" value="CYTOCHROME_P450"/>
    <property type="match status" value="1"/>
</dbReference>
<dbReference type="EMBL" id="FZOF01000013">
    <property type="protein sequence ID" value="SNT04633.1"/>
    <property type="molecule type" value="Genomic_DNA"/>
</dbReference>
<dbReference type="Proteomes" id="UP000198280">
    <property type="component" value="Unassembled WGS sequence"/>
</dbReference>
<dbReference type="InterPro" id="IPR002397">
    <property type="entry name" value="Cyt_P450_B"/>
</dbReference>
<dbReference type="PRINTS" id="PR00359">
    <property type="entry name" value="BP450"/>
</dbReference>
<keyword evidence="2 7" id="KW-0349">Heme</keyword>
<dbReference type="GO" id="GO:0020037">
    <property type="term" value="F:heme binding"/>
    <property type="evidence" value="ECO:0007669"/>
    <property type="project" value="InterPro"/>
</dbReference>
<evidence type="ECO:0000256" key="2">
    <source>
        <dbReference type="ARBA" id="ARBA00022617"/>
    </source>
</evidence>
<keyword evidence="9" id="KW-1185">Reference proteome</keyword>